<protein>
    <submittedName>
        <fullName evidence="1">Uncharacterized protein</fullName>
    </submittedName>
</protein>
<dbReference type="EMBL" id="CAMAPF010000104">
    <property type="protein sequence ID" value="CAH9098952.1"/>
    <property type="molecule type" value="Genomic_DNA"/>
</dbReference>
<accession>A0AAV0DDV8</accession>
<evidence type="ECO:0000313" key="1">
    <source>
        <dbReference type="EMBL" id="CAH9098952.1"/>
    </source>
</evidence>
<evidence type="ECO:0000313" key="2">
    <source>
        <dbReference type="Proteomes" id="UP001152523"/>
    </source>
</evidence>
<proteinExistence type="predicted"/>
<keyword evidence="2" id="KW-1185">Reference proteome</keyword>
<name>A0AAV0DDV8_9ASTE</name>
<organism evidence="1 2">
    <name type="scientific">Cuscuta epithymum</name>
    <dbReference type="NCBI Taxonomy" id="186058"/>
    <lineage>
        <taxon>Eukaryota</taxon>
        <taxon>Viridiplantae</taxon>
        <taxon>Streptophyta</taxon>
        <taxon>Embryophyta</taxon>
        <taxon>Tracheophyta</taxon>
        <taxon>Spermatophyta</taxon>
        <taxon>Magnoliopsida</taxon>
        <taxon>eudicotyledons</taxon>
        <taxon>Gunneridae</taxon>
        <taxon>Pentapetalae</taxon>
        <taxon>asterids</taxon>
        <taxon>lamiids</taxon>
        <taxon>Solanales</taxon>
        <taxon>Convolvulaceae</taxon>
        <taxon>Cuscuteae</taxon>
        <taxon>Cuscuta</taxon>
        <taxon>Cuscuta subgen. Cuscuta</taxon>
    </lineage>
</organism>
<reference evidence="1" key="1">
    <citation type="submission" date="2022-07" db="EMBL/GenBank/DDBJ databases">
        <authorList>
            <person name="Macas J."/>
            <person name="Novak P."/>
            <person name="Neumann P."/>
        </authorList>
    </citation>
    <scope>NUCLEOTIDE SEQUENCE</scope>
</reference>
<comment type="caution">
    <text evidence="1">The sequence shown here is derived from an EMBL/GenBank/DDBJ whole genome shotgun (WGS) entry which is preliminary data.</text>
</comment>
<dbReference type="AlphaFoldDB" id="A0AAV0DDV8"/>
<sequence length="84" mass="9061">MRWSESFGFTVVEVDCIYMGAAGSSWGGARLGLHFIPAQVNQAAKEVAKLGSNGPFSWRIGDFLPKTLAGSIHLDSIDTPYIIC</sequence>
<dbReference type="Proteomes" id="UP001152523">
    <property type="component" value="Unassembled WGS sequence"/>
</dbReference>
<gene>
    <name evidence="1" type="ORF">CEPIT_LOCUS14651</name>
</gene>